<dbReference type="eggNOG" id="ENOG502RDRP">
    <property type="taxonomic scope" value="Eukaryota"/>
</dbReference>
<feature type="compositionally biased region" description="Low complexity" evidence="1">
    <location>
        <begin position="290"/>
        <end position="311"/>
    </location>
</feature>
<dbReference type="AlphaFoldDB" id="A5E4S3"/>
<dbReference type="EMBL" id="CH981529">
    <property type="protein sequence ID" value="EDK46431.1"/>
    <property type="molecule type" value="Genomic_DNA"/>
</dbReference>
<dbReference type="OrthoDB" id="1872003at2759"/>
<feature type="compositionally biased region" description="Polar residues" evidence="1">
    <location>
        <begin position="51"/>
        <end position="60"/>
    </location>
</feature>
<feature type="region of interest" description="Disordered" evidence="1">
    <location>
        <begin position="35"/>
        <end position="60"/>
    </location>
</feature>
<dbReference type="KEGG" id="lel:PVL30_004332"/>
<dbReference type="GO" id="GO:0097367">
    <property type="term" value="F:carbohydrate derivative binding"/>
    <property type="evidence" value="ECO:0007669"/>
    <property type="project" value="InterPro"/>
</dbReference>
<dbReference type="Pfam" id="PF01380">
    <property type="entry name" value="SIS"/>
    <property type="match status" value="1"/>
</dbReference>
<dbReference type="GeneID" id="5231427"/>
<feature type="domain" description="SIS" evidence="2">
    <location>
        <begin position="110"/>
        <end position="258"/>
    </location>
</feature>
<proteinExistence type="predicted"/>
<gene>
    <name evidence="3" type="ORF">LELG_04612</name>
</gene>
<evidence type="ECO:0000259" key="2">
    <source>
        <dbReference type="PROSITE" id="PS51464"/>
    </source>
</evidence>
<dbReference type="VEuPathDB" id="FungiDB:LELG_04612"/>
<dbReference type="CDD" id="cd05014">
    <property type="entry name" value="SIS_Kpsf"/>
    <property type="match status" value="1"/>
</dbReference>
<organism evidence="3 4">
    <name type="scientific">Lodderomyces elongisporus (strain ATCC 11503 / CBS 2605 / JCM 1781 / NBRC 1676 / NRRL YB-4239)</name>
    <name type="common">Yeast</name>
    <name type="synonym">Saccharomyces elongisporus</name>
    <dbReference type="NCBI Taxonomy" id="379508"/>
    <lineage>
        <taxon>Eukaryota</taxon>
        <taxon>Fungi</taxon>
        <taxon>Dikarya</taxon>
        <taxon>Ascomycota</taxon>
        <taxon>Saccharomycotina</taxon>
        <taxon>Pichiomycetes</taxon>
        <taxon>Debaryomycetaceae</taxon>
        <taxon>Candida/Lodderomyces clade</taxon>
        <taxon>Lodderomyces</taxon>
    </lineage>
</organism>
<dbReference type="HOGENOM" id="CLU_040681_2_0_1"/>
<evidence type="ECO:0000313" key="3">
    <source>
        <dbReference type="EMBL" id="EDK46431.1"/>
    </source>
</evidence>
<dbReference type="InParanoid" id="A5E4S3"/>
<evidence type="ECO:0000256" key="1">
    <source>
        <dbReference type="SAM" id="MobiDB-lite"/>
    </source>
</evidence>
<dbReference type="InterPro" id="IPR035474">
    <property type="entry name" value="SIS_Kpsf"/>
</dbReference>
<dbReference type="GO" id="GO:1901135">
    <property type="term" value="P:carbohydrate derivative metabolic process"/>
    <property type="evidence" value="ECO:0007669"/>
    <property type="project" value="InterPro"/>
</dbReference>
<name>A5E4S3_LODEL</name>
<dbReference type="PROSITE" id="PS51464">
    <property type="entry name" value="SIS"/>
    <property type="match status" value="1"/>
</dbReference>
<reference evidence="3 4" key="1">
    <citation type="journal article" date="2009" name="Nature">
        <title>Evolution of pathogenicity and sexual reproduction in eight Candida genomes.</title>
        <authorList>
            <person name="Butler G."/>
            <person name="Rasmussen M.D."/>
            <person name="Lin M.F."/>
            <person name="Santos M.A."/>
            <person name="Sakthikumar S."/>
            <person name="Munro C.A."/>
            <person name="Rheinbay E."/>
            <person name="Grabherr M."/>
            <person name="Forche A."/>
            <person name="Reedy J.L."/>
            <person name="Agrafioti I."/>
            <person name="Arnaud M.B."/>
            <person name="Bates S."/>
            <person name="Brown A.J."/>
            <person name="Brunke S."/>
            <person name="Costanzo M.C."/>
            <person name="Fitzpatrick D.A."/>
            <person name="de Groot P.W."/>
            <person name="Harris D."/>
            <person name="Hoyer L.L."/>
            <person name="Hube B."/>
            <person name="Klis F.M."/>
            <person name="Kodira C."/>
            <person name="Lennard N."/>
            <person name="Logue M.E."/>
            <person name="Martin R."/>
            <person name="Neiman A.M."/>
            <person name="Nikolaou E."/>
            <person name="Quail M.A."/>
            <person name="Quinn J."/>
            <person name="Santos M.C."/>
            <person name="Schmitzberger F.F."/>
            <person name="Sherlock G."/>
            <person name="Shah P."/>
            <person name="Silverstein K.A."/>
            <person name="Skrzypek M.S."/>
            <person name="Soll D."/>
            <person name="Staggs R."/>
            <person name="Stansfield I."/>
            <person name="Stumpf M.P."/>
            <person name="Sudbery P.E."/>
            <person name="Srikantha T."/>
            <person name="Zeng Q."/>
            <person name="Berman J."/>
            <person name="Berriman M."/>
            <person name="Heitman J."/>
            <person name="Gow N.A."/>
            <person name="Lorenz M.C."/>
            <person name="Birren B.W."/>
            <person name="Kellis M."/>
            <person name="Cuomo C.A."/>
        </authorList>
    </citation>
    <scope>NUCLEOTIDE SEQUENCE [LARGE SCALE GENOMIC DNA]</scope>
    <source>
        <strain evidence="4">ATCC 11503 / BCRC 21390 / CBS 2605 / JCM 1781 / NBRC 1676 / NRRL YB-4239</strain>
    </source>
</reference>
<dbReference type="InterPro" id="IPR001347">
    <property type="entry name" value="SIS_dom"/>
</dbReference>
<dbReference type="Gene3D" id="3.40.50.10490">
    <property type="entry name" value="Glucose-6-phosphate isomerase like protein, domain 1"/>
    <property type="match status" value="1"/>
</dbReference>
<dbReference type="InterPro" id="IPR046348">
    <property type="entry name" value="SIS_dom_sf"/>
</dbReference>
<accession>A5E4S3</accession>
<dbReference type="SUPFAM" id="SSF53697">
    <property type="entry name" value="SIS domain"/>
    <property type="match status" value="1"/>
</dbReference>
<keyword evidence="4" id="KW-1185">Reference proteome</keyword>
<dbReference type="PANTHER" id="PTHR38418:SF2">
    <property type="entry name" value="SUGAR ISOMERASE, KPSF_GUTQ (AFU_ORTHOLOGUE AFUA_6G08860)"/>
    <property type="match status" value="1"/>
</dbReference>
<sequence>MTSPFQSPTKEEIGDDVAGLLLTKEDSTVSLAVAGENPETTHKSIGHSINRPHSSSSTASDNFTTAFVQSSLNSITNTLRLENEAVNNLYNQYQTDEFSITNLLDSIALMFKTYQRKGKIIICGIGKSHKLATKLTATLNSLSISSCNLHPSEALHGDLGMINESLDCLIMLTSSGNTPELLNLLPHLSTDLPIILLTCNKVSKLSKSGRIRSLIYAELLPMHNEEAIHGLPAPTVSTTLSLILADSVILALSELIENDLFKRRKLFGLKHPGGSIGLSLNKGGGGGGSSSSSSSSSNNNNNSRANGNAAGEETNTKFDTNAASTSLSSFPQSEISSATSLLSLKVDRFAKVVEAFVGSHTESNQTSIFSENMHEEELEMYAPPKSPLSEGSSAASASGTGTGAGAGAGTGTGTGAGAGAGAGTLGGVETCKLVTHDQILNVGEFDILQWMALYDTLRIQGSPLQVKFTQIKEFYREYCANRLSELTKTSLIERAEHINHWNTFKWNLLRSFK</sequence>
<protein>
    <recommendedName>
        <fullName evidence="2">SIS domain-containing protein</fullName>
    </recommendedName>
</protein>
<dbReference type="Proteomes" id="UP000001996">
    <property type="component" value="Unassembled WGS sequence"/>
</dbReference>
<feature type="region of interest" description="Disordered" evidence="1">
    <location>
        <begin position="278"/>
        <end position="315"/>
    </location>
</feature>
<evidence type="ECO:0000313" key="4">
    <source>
        <dbReference type="Proteomes" id="UP000001996"/>
    </source>
</evidence>
<feature type="region of interest" description="Disordered" evidence="1">
    <location>
        <begin position="381"/>
        <end position="406"/>
    </location>
</feature>
<dbReference type="STRING" id="379508.A5E4S3"/>
<dbReference type="PANTHER" id="PTHR38418">
    <property type="entry name" value="SUGAR ISOMERASE, KPSF/GUTQ (AFU_ORTHOLOGUE AFUA_6G08860)"/>
    <property type="match status" value="1"/>
</dbReference>